<dbReference type="GO" id="GO:0042132">
    <property type="term" value="F:fructose 1,6-bisphosphate 1-phosphatase activity"/>
    <property type="evidence" value="ECO:0007669"/>
    <property type="project" value="TreeGrafter"/>
</dbReference>
<organism evidence="10 11">
    <name type="scientific">Cyanidium caldarium</name>
    <name type="common">Red alga</name>
    <dbReference type="NCBI Taxonomy" id="2771"/>
    <lineage>
        <taxon>Eukaryota</taxon>
        <taxon>Rhodophyta</taxon>
        <taxon>Bangiophyceae</taxon>
        <taxon>Cyanidiales</taxon>
        <taxon>Cyanidiaceae</taxon>
        <taxon>Cyanidium</taxon>
    </lineage>
</organism>
<dbReference type="GO" id="GO:0005737">
    <property type="term" value="C:cytoplasm"/>
    <property type="evidence" value="ECO:0007669"/>
    <property type="project" value="TreeGrafter"/>
</dbReference>
<feature type="domain" description="Fructose-1-6-bisphosphatase class 1 C-terminal" evidence="9">
    <location>
        <begin position="215"/>
        <end position="338"/>
    </location>
</feature>
<dbReference type="Gene3D" id="3.40.190.80">
    <property type="match status" value="1"/>
</dbReference>
<dbReference type="GO" id="GO:0030388">
    <property type="term" value="P:fructose 1,6-bisphosphate metabolic process"/>
    <property type="evidence" value="ECO:0007669"/>
    <property type="project" value="TreeGrafter"/>
</dbReference>
<dbReference type="PANTHER" id="PTHR11556">
    <property type="entry name" value="FRUCTOSE-1,6-BISPHOSPHATASE-RELATED"/>
    <property type="match status" value="1"/>
</dbReference>
<dbReference type="GO" id="GO:0006002">
    <property type="term" value="P:fructose 6-phosphate metabolic process"/>
    <property type="evidence" value="ECO:0007669"/>
    <property type="project" value="TreeGrafter"/>
</dbReference>
<evidence type="ECO:0000256" key="6">
    <source>
        <dbReference type="ARBA" id="ARBA00022842"/>
    </source>
</evidence>
<feature type="domain" description="Fructose-1-6-bisphosphatase class I N-terminal" evidence="8">
    <location>
        <begin position="13"/>
        <end position="159"/>
    </location>
</feature>
<reference evidence="10 11" key="1">
    <citation type="submission" date="2022-07" db="EMBL/GenBank/DDBJ databases">
        <title>Genome-wide signatures of adaptation to extreme environments.</title>
        <authorList>
            <person name="Cho C.H."/>
            <person name="Yoon H.S."/>
        </authorList>
    </citation>
    <scope>NUCLEOTIDE SEQUENCE [LARGE SCALE GENOMIC DNA]</scope>
    <source>
        <strain evidence="10 11">DBV 063 E5</strain>
    </source>
</reference>
<dbReference type="Pfam" id="PF18913">
    <property type="entry name" value="FBPase_C"/>
    <property type="match status" value="1"/>
</dbReference>
<dbReference type="GO" id="GO:0046872">
    <property type="term" value="F:metal ion binding"/>
    <property type="evidence" value="ECO:0007669"/>
    <property type="project" value="UniProtKB-KW"/>
</dbReference>
<dbReference type="GO" id="GO:0006000">
    <property type="term" value="P:fructose metabolic process"/>
    <property type="evidence" value="ECO:0007669"/>
    <property type="project" value="TreeGrafter"/>
</dbReference>
<gene>
    <name evidence="10" type="ORF">CDCA_CDCA02G0596</name>
</gene>
<evidence type="ECO:0000256" key="7">
    <source>
        <dbReference type="ARBA" id="ARBA00023277"/>
    </source>
</evidence>
<dbReference type="PRINTS" id="PR01958">
    <property type="entry name" value="S17BPHPHTASE"/>
</dbReference>
<name>A0AAV9IR72_CYACA</name>
<evidence type="ECO:0000256" key="3">
    <source>
        <dbReference type="ARBA" id="ARBA00010941"/>
    </source>
</evidence>
<comment type="cofactor">
    <cofactor evidence="1">
        <name>Mg(2+)</name>
        <dbReference type="ChEBI" id="CHEBI:18420"/>
    </cofactor>
</comment>
<keyword evidence="11" id="KW-1185">Reference proteome</keyword>
<dbReference type="GO" id="GO:0005986">
    <property type="term" value="P:sucrose biosynthetic process"/>
    <property type="evidence" value="ECO:0007669"/>
    <property type="project" value="TreeGrafter"/>
</dbReference>
<keyword evidence="6" id="KW-0460">Magnesium</keyword>
<evidence type="ECO:0008006" key="12">
    <source>
        <dbReference type="Google" id="ProtNLM"/>
    </source>
</evidence>
<dbReference type="InterPro" id="IPR023079">
    <property type="entry name" value="SBPase"/>
</dbReference>
<comment type="similarity">
    <text evidence="3">Belongs to the FBPase class 1 family.</text>
</comment>
<evidence type="ECO:0000313" key="11">
    <source>
        <dbReference type="Proteomes" id="UP001301350"/>
    </source>
</evidence>
<dbReference type="PIRSF" id="PIRSF000904">
    <property type="entry name" value="FBPtase_SBPase"/>
    <property type="match status" value="1"/>
</dbReference>
<evidence type="ECO:0000259" key="8">
    <source>
        <dbReference type="Pfam" id="PF00316"/>
    </source>
</evidence>
<evidence type="ECO:0000313" key="10">
    <source>
        <dbReference type="EMBL" id="KAK4534571.1"/>
    </source>
</evidence>
<dbReference type="EMBL" id="JANCYW010000002">
    <property type="protein sequence ID" value="KAK4534571.1"/>
    <property type="molecule type" value="Genomic_DNA"/>
</dbReference>
<comment type="caution">
    <text evidence="10">The sequence shown here is derived from an EMBL/GenBank/DDBJ whole genome shotgun (WGS) entry which is preliminary data.</text>
</comment>
<dbReference type="Pfam" id="PF00316">
    <property type="entry name" value="FBPase"/>
    <property type="match status" value="1"/>
</dbReference>
<accession>A0AAV9IR72</accession>
<evidence type="ECO:0000256" key="1">
    <source>
        <dbReference type="ARBA" id="ARBA00001946"/>
    </source>
</evidence>
<dbReference type="AlphaFoldDB" id="A0AAV9IR72"/>
<evidence type="ECO:0000259" key="9">
    <source>
        <dbReference type="Pfam" id="PF18913"/>
    </source>
</evidence>
<dbReference type="GO" id="GO:0006094">
    <property type="term" value="P:gluconeogenesis"/>
    <property type="evidence" value="ECO:0007669"/>
    <property type="project" value="TreeGrafter"/>
</dbReference>
<comment type="pathway">
    <text evidence="2">Carbohydrate biosynthesis; Calvin cycle.</text>
</comment>
<proteinExistence type="inferred from homology"/>
<dbReference type="InterPro" id="IPR033391">
    <property type="entry name" value="FBPase_N"/>
</dbReference>
<dbReference type="SUPFAM" id="SSF56655">
    <property type="entry name" value="Carbohydrate phosphatase"/>
    <property type="match status" value="1"/>
</dbReference>
<dbReference type="PROSITE" id="PS00124">
    <property type="entry name" value="FBPASE"/>
    <property type="match status" value="1"/>
</dbReference>
<keyword evidence="7" id="KW-0119">Carbohydrate metabolism</keyword>
<evidence type="ECO:0000256" key="5">
    <source>
        <dbReference type="ARBA" id="ARBA00022801"/>
    </source>
</evidence>
<dbReference type="Gene3D" id="3.30.540.10">
    <property type="entry name" value="Fructose-1,6-Bisphosphatase, subunit A, domain 1"/>
    <property type="match status" value="1"/>
</dbReference>
<dbReference type="InterPro" id="IPR020548">
    <property type="entry name" value="Fructose_bisphosphatase_AS"/>
</dbReference>
<sequence>MQLGEWTGRLGDEQLRGILVALSDAFAEVARALRQDGSPGDDTVSTSSPTSHNVFGDEQLAVDVLADRLVRDRLLRQPGVSLVTSEEDTAETRSAHGGEYAVAYDPLDGSSVLGCNFAVGSIFGIWRATDTLVGKSGNDMVAAGCAVYGPRTQMVFAVRPEGYKMPEEAVGAVEFIHLPSSAVGTAPGASSTPNTVGNIPWRHLRTFDRNALTASTAKVFAPGNLRMTATLPNYDALVRHWMAARLTLRYTGAMVPDVYQLLVRRGGIFCNPSPAADAKLRLVYEVLPLAFLVESVGGTSSDGHGDAAPLLSRRIADVCERTQVALGSPEEVARFERTLGALD</sequence>
<keyword evidence="4" id="KW-0479">Metal-binding</keyword>
<dbReference type="Proteomes" id="UP001301350">
    <property type="component" value="Unassembled WGS sequence"/>
</dbReference>
<evidence type="ECO:0000256" key="2">
    <source>
        <dbReference type="ARBA" id="ARBA00005215"/>
    </source>
</evidence>
<dbReference type="InterPro" id="IPR000146">
    <property type="entry name" value="FBPase_class-1"/>
</dbReference>
<dbReference type="InterPro" id="IPR044015">
    <property type="entry name" value="FBPase_C_dom"/>
</dbReference>
<keyword evidence="5" id="KW-0378">Hydrolase</keyword>
<protein>
    <recommendedName>
        <fullName evidence="12">Fructose-bisphosphatase</fullName>
    </recommendedName>
</protein>
<dbReference type="PANTHER" id="PTHR11556:SF35">
    <property type="entry name" value="SEDOHEPTULOSE-1,7-BISPHOSPHATASE, CHLOROPLASTIC"/>
    <property type="match status" value="1"/>
</dbReference>
<evidence type="ECO:0000256" key="4">
    <source>
        <dbReference type="ARBA" id="ARBA00022723"/>
    </source>
</evidence>